<keyword evidence="2" id="KW-1185">Reference proteome</keyword>
<proteinExistence type="predicted"/>
<evidence type="ECO:0000313" key="1">
    <source>
        <dbReference type="EMBL" id="KAH3713830.1"/>
    </source>
</evidence>
<reference evidence="1" key="2">
    <citation type="submission" date="2020-11" db="EMBL/GenBank/DDBJ databases">
        <authorList>
            <person name="McCartney M.A."/>
            <person name="Auch B."/>
            <person name="Kono T."/>
            <person name="Mallez S."/>
            <person name="Becker A."/>
            <person name="Gohl D.M."/>
            <person name="Silverstein K.A.T."/>
            <person name="Koren S."/>
            <person name="Bechman K.B."/>
            <person name="Herman A."/>
            <person name="Abrahante J.E."/>
            <person name="Garbe J."/>
        </authorList>
    </citation>
    <scope>NUCLEOTIDE SEQUENCE</scope>
    <source>
        <strain evidence="1">Duluth1</strain>
        <tissue evidence="1">Whole animal</tissue>
    </source>
</reference>
<reference evidence="1" key="1">
    <citation type="journal article" date="2019" name="bioRxiv">
        <title>The Genome of the Zebra Mussel, Dreissena polymorpha: A Resource for Invasive Species Research.</title>
        <authorList>
            <person name="McCartney M.A."/>
            <person name="Auch B."/>
            <person name="Kono T."/>
            <person name="Mallez S."/>
            <person name="Zhang Y."/>
            <person name="Obille A."/>
            <person name="Becker A."/>
            <person name="Abrahante J.E."/>
            <person name="Garbe J."/>
            <person name="Badalamenti J.P."/>
            <person name="Herman A."/>
            <person name="Mangelson H."/>
            <person name="Liachko I."/>
            <person name="Sullivan S."/>
            <person name="Sone E.D."/>
            <person name="Koren S."/>
            <person name="Silverstein K.A.T."/>
            <person name="Beckman K.B."/>
            <person name="Gohl D.M."/>
        </authorList>
    </citation>
    <scope>NUCLEOTIDE SEQUENCE</scope>
    <source>
        <strain evidence="1">Duluth1</strain>
        <tissue evidence="1">Whole animal</tissue>
    </source>
</reference>
<name>A0A9D4BZI0_DREPO</name>
<evidence type="ECO:0000313" key="2">
    <source>
        <dbReference type="Proteomes" id="UP000828390"/>
    </source>
</evidence>
<dbReference type="Proteomes" id="UP000828390">
    <property type="component" value="Unassembled WGS sequence"/>
</dbReference>
<organism evidence="1 2">
    <name type="scientific">Dreissena polymorpha</name>
    <name type="common">Zebra mussel</name>
    <name type="synonym">Mytilus polymorpha</name>
    <dbReference type="NCBI Taxonomy" id="45954"/>
    <lineage>
        <taxon>Eukaryota</taxon>
        <taxon>Metazoa</taxon>
        <taxon>Spiralia</taxon>
        <taxon>Lophotrochozoa</taxon>
        <taxon>Mollusca</taxon>
        <taxon>Bivalvia</taxon>
        <taxon>Autobranchia</taxon>
        <taxon>Heteroconchia</taxon>
        <taxon>Euheterodonta</taxon>
        <taxon>Imparidentia</taxon>
        <taxon>Neoheterodontei</taxon>
        <taxon>Myida</taxon>
        <taxon>Dreissenoidea</taxon>
        <taxon>Dreissenidae</taxon>
        <taxon>Dreissena</taxon>
    </lineage>
</organism>
<accession>A0A9D4BZI0</accession>
<dbReference type="AlphaFoldDB" id="A0A9D4BZI0"/>
<comment type="caution">
    <text evidence="1">The sequence shown here is derived from an EMBL/GenBank/DDBJ whole genome shotgun (WGS) entry which is preliminary data.</text>
</comment>
<gene>
    <name evidence="1" type="ORF">DPMN_073631</name>
</gene>
<sequence>MLISASYCGLRLASACRGRQMRSIAAKCDLPPHTASASTTDAASTCFALPPGIAK</sequence>
<dbReference type="EMBL" id="JAIWYP010000014">
    <property type="protein sequence ID" value="KAH3713830.1"/>
    <property type="molecule type" value="Genomic_DNA"/>
</dbReference>
<protein>
    <submittedName>
        <fullName evidence="1">Uncharacterized protein</fullName>
    </submittedName>
</protein>